<keyword evidence="2" id="KW-0238">DNA-binding</keyword>
<dbReference type="RefSeq" id="WP_108977958.1">
    <property type="nucleotide sequence ID" value="NZ_BFBB01000008.1"/>
</dbReference>
<evidence type="ECO:0000256" key="2">
    <source>
        <dbReference type="ARBA" id="ARBA00023125"/>
    </source>
</evidence>
<keyword evidence="6" id="KW-1185">Reference proteome</keyword>
<gene>
    <name evidence="5" type="ORF">LPTSP4_31820</name>
</gene>
<evidence type="ECO:0000313" key="5">
    <source>
        <dbReference type="EMBL" id="GBF51644.1"/>
    </source>
</evidence>
<reference evidence="5 6" key="1">
    <citation type="submission" date="2018-02" db="EMBL/GenBank/DDBJ databases">
        <title>Novel Leptospira species isolated from soil and water in Japan.</title>
        <authorList>
            <person name="Nakao R."/>
            <person name="Masuzawa T."/>
        </authorList>
    </citation>
    <scope>NUCLEOTIDE SEQUENCE [LARGE SCALE GENOMIC DNA]</scope>
    <source>
        <strain evidence="5 6">YH101</strain>
    </source>
</reference>
<protein>
    <recommendedName>
        <fullName evidence="4">HTH araC/xylS-type domain-containing protein</fullName>
    </recommendedName>
</protein>
<keyword evidence="1" id="KW-0805">Transcription regulation</keyword>
<dbReference type="PANTHER" id="PTHR43280">
    <property type="entry name" value="ARAC-FAMILY TRANSCRIPTIONAL REGULATOR"/>
    <property type="match status" value="1"/>
</dbReference>
<evidence type="ECO:0000256" key="1">
    <source>
        <dbReference type="ARBA" id="ARBA00023015"/>
    </source>
</evidence>
<dbReference type="SMART" id="SM00342">
    <property type="entry name" value="HTH_ARAC"/>
    <property type="match status" value="1"/>
</dbReference>
<dbReference type="PANTHER" id="PTHR43280:SF2">
    <property type="entry name" value="HTH-TYPE TRANSCRIPTIONAL REGULATOR EXSA"/>
    <property type="match status" value="1"/>
</dbReference>
<dbReference type="Pfam" id="PF12833">
    <property type="entry name" value="HTH_18"/>
    <property type="match status" value="1"/>
</dbReference>
<comment type="caution">
    <text evidence="5">The sequence shown here is derived from an EMBL/GenBank/DDBJ whole genome shotgun (WGS) entry which is preliminary data.</text>
</comment>
<dbReference type="InterPro" id="IPR018060">
    <property type="entry name" value="HTH_AraC"/>
</dbReference>
<evidence type="ECO:0000256" key="3">
    <source>
        <dbReference type="ARBA" id="ARBA00023163"/>
    </source>
</evidence>
<evidence type="ECO:0000259" key="4">
    <source>
        <dbReference type="PROSITE" id="PS01124"/>
    </source>
</evidence>
<sequence>MKNDLAMRLMRARRYLEENYSETLLLSDVAKSSHLSVFHFHRLFKSYFGQTCIDYLNQVRLEKSIQLLLMTNVSIADISFEIGFENTETYIRNFKKLFHLTPQAYRKAKESVPFPGRSILTPIQSKILKNPFRKSEYRDMENVCMIRHSGSNGSYRRTMQILLDKSLQLGLFREPFLIYGRSIDPPKLEDTSLRRIEFGVPIPKHFRKEIPFPLEEVKFRKGKYISLYHTESIANLEATYKIAYHFLLQNPNLSLSNEPAWEIYHKIPPFYRNTEIEILFRLKD</sequence>
<dbReference type="PROSITE" id="PS01124">
    <property type="entry name" value="HTH_ARAC_FAMILY_2"/>
    <property type="match status" value="1"/>
</dbReference>
<proteinExistence type="predicted"/>
<dbReference type="Proteomes" id="UP000245133">
    <property type="component" value="Unassembled WGS sequence"/>
</dbReference>
<organism evidence="5 6">
    <name type="scientific">Leptospira ryugenii</name>
    <dbReference type="NCBI Taxonomy" id="1917863"/>
    <lineage>
        <taxon>Bacteria</taxon>
        <taxon>Pseudomonadati</taxon>
        <taxon>Spirochaetota</taxon>
        <taxon>Spirochaetia</taxon>
        <taxon>Leptospirales</taxon>
        <taxon>Leptospiraceae</taxon>
        <taxon>Leptospira</taxon>
    </lineage>
</organism>
<dbReference type="EMBL" id="BFBB01000008">
    <property type="protein sequence ID" value="GBF51644.1"/>
    <property type="molecule type" value="Genomic_DNA"/>
</dbReference>
<dbReference type="Pfam" id="PF06445">
    <property type="entry name" value="GyrI-like"/>
    <property type="match status" value="1"/>
</dbReference>
<dbReference type="GO" id="GO:0003700">
    <property type="term" value="F:DNA-binding transcription factor activity"/>
    <property type="evidence" value="ECO:0007669"/>
    <property type="project" value="InterPro"/>
</dbReference>
<dbReference type="InterPro" id="IPR029442">
    <property type="entry name" value="GyrI-like"/>
</dbReference>
<dbReference type="SUPFAM" id="SSF55136">
    <property type="entry name" value="Probable bacterial effector-binding domain"/>
    <property type="match status" value="1"/>
</dbReference>
<evidence type="ECO:0000313" key="6">
    <source>
        <dbReference type="Proteomes" id="UP000245133"/>
    </source>
</evidence>
<feature type="domain" description="HTH araC/xylS-type" evidence="4">
    <location>
        <begin position="10"/>
        <end position="108"/>
    </location>
</feature>
<dbReference type="OrthoDB" id="9801123at2"/>
<dbReference type="GO" id="GO:0043565">
    <property type="term" value="F:sequence-specific DNA binding"/>
    <property type="evidence" value="ECO:0007669"/>
    <property type="project" value="InterPro"/>
</dbReference>
<accession>A0A2P2E477</accession>
<dbReference type="Gene3D" id="1.10.10.60">
    <property type="entry name" value="Homeodomain-like"/>
    <property type="match status" value="2"/>
</dbReference>
<dbReference type="SUPFAM" id="SSF46689">
    <property type="entry name" value="Homeodomain-like"/>
    <property type="match status" value="2"/>
</dbReference>
<dbReference type="InterPro" id="IPR011256">
    <property type="entry name" value="Reg_factor_effector_dom_sf"/>
</dbReference>
<name>A0A2P2E477_9LEPT</name>
<keyword evidence="3" id="KW-0804">Transcription</keyword>
<dbReference type="InterPro" id="IPR009057">
    <property type="entry name" value="Homeodomain-like_sf"/>
</dbReference>
<dbReference type="Gene3D" id="3.20.80.10">
    <property type="entry name" value="Regulatory factor, effector binding domain"/>
    <property type="match status" value="1"/>
</dbReference>
<dbReference type="AlphaFoldDB" id="A0A2P2E477"/>